<dbReference type="Pfam" id="PF12704">
    <property type="entry name" value="MacB_PCD"/>
    <property type="match status" value="2"/>
</dbReference>
<feature type="transmembrane region" description="Helical" evidence="7">
    <location>
        <begin position="773"/>
        <end position="794"/>
    </location>
</feature>
<dbReference type="GO" id="GO:0005886">
    <property type="term" value="C:plasma membrane"/>
    <property type="evidence" value="ECO:0007669"/>
    <property type="project" value="UniProtKB-SubCell"/>
</dbReference>
<feature type="transmembrane region" description="Helical" evidence="7">
    <location>
        <begin position="329"/>
        <end position="355"/>
    </location>
</feature>
<dbReference type="RefSeq" id="WP_117299021.1">
    <property type="nucleotide sequence ID" value="NZ_QVQT02000003.1"/>
</dbReference>
<feature type="transmembrane region" description="Helical" evidence="7">
    <location>
        <begin position="21"/>
        <end position="47"/>
    </location>
</feature>
<keyword evidence="2" id="KW-1003">Cell membrane</keyword>
<evidence type="ECO:0000313" key="10">
    <source>
        <dbReference type="EMBL" id="RFU16852.1"/>
    </source>
</evidence>
<evidence type="ECO:0000313" key="11">
    <source>
        <dbReference type="Proteomes" id="UP000264702"/>
    </source>
</evidence>
<evidence type="ECO:0000256" key="1">
    <source>
        <dbReference type="ARBA" id="ARBA00004651"/>
    </source>
</evidence>
<keyword evidence="4 7" id="KW-1133">Transmembrane helix</keyword>
<dbReference type="NCBIfam" id="TIGR03434">
    <property type="entry name" value="ADOP"/>
    <property type="match status" value="1"/>
</dbReference>
<dbReference type="EMBL" id="QVQT01000003">
    <property type="protein sequence ID" value="RFU16852.1"/>
    <property type="molecule type" value="Genomic_DNA"/>
</dbReference>
<feature type="transmembrane region" description="Helical" evidence="7">
    <location>
        <begin position="375"/>
        <end position="396"/>
    </location>
</feature>
<gene>
    <name evidence="10" type="ORF">D0Y96_08890</name>
</gene>
<evidence type="ECO:0000256" key="3">
    <source>
        <dbReference type="ARBA" id="ARBA00022692"/>
    </source>
</evidence>
<keyword evidence="11" id="KW-1185">Reference proteome</keyword>
<feature type="transmembrane region" description="Helical" evidence="7">
    <location>
        <begin position="426"/>
        <end position="446"/>
    </location>
</feature>
<dbReference type="OrthoDB" id="100065at2"/>
<feature type="domain" description="ABC3 transporter permease C-terminal" evidence="8">
    <location>
        <begin position="689"/>
        <end position="802"/>
    </location>
</feature>
<feature type="domain" description="MacB-like periplasmic core" evidence="9">
    <location>
        <begin position="432"/>
        <end position="644"/>
    </location>
</feature>
<reference evidence="10 11" key="1">
    <citation type="submission" date="2018-08" db="EMBL/GenBank/DDBJ databases">
        <title>Acidipila sp. 4G-K13, an acidobacterium isolated from forest soil.</title>
        <authorList>
            <person name="Gao Z.-H."/>
            <person name="Qiu L.-H."/>
        </authorList>
    </citation>
    <scope>NUCLEOTIDE SEQUENCE [LARGE SCALE GENOMIC DNA]</scope>
    <source>
        <strain evidence="10 11">4G-K13</strain>
    </source>
</reference>
<evidence type="ECO:0000256" key="6">
    <source>
        <dbReference type="ARBA" id="ARBA00038076"/>
    </source>
</evidence>
<dbReference type="PANTHER" id="PTHR30572:SF4">
    <property type="entry name" value="ABC TRANSPORTER PERMEASE YTRF"/>
    <property type="match status" value="1"/>
</dbReference>
<feature type="domain" description="MacB-like periplasmic core" evidence="9">
    <location>
        <begin position="23"/>
        <end position="241"/>
    </location>
</feature>
<proteinExistence type="inferred from homology"/>
<feature type="transmembrane region" description="Helical" evidence="7">
    <location>
        <begin position="738"/>
        <end position="761"/>
    </location>
</feature>
<name>A0A372IPG6_9BACT</name>
<keyword evidence="5 7" id="KW-0472">Membrane</keyword>
<keyword evidence="3 7" id="KW-0812">Transmembrane</keyword>
<comment type="similarity">
    <text evidence="6">Belongs to the ABC-4 integral membrane protein family.</text>
</comment>
<comment type="subcellular location">
    <subcellularLocation>
        <location evidence="1">Cell membrane</location>
        <topology evidence="1">Multi-pass membrane protein</topology>
    </subcellularLocation>
</comment>
<dbReference type="InterPro" id="IPR050250">
    <property type="entry name" value="Macrolide_Exporter_MacB"/>
</dbReference>
<accession>A0A372IPG6</accession>
<evidence type="ECO:0000256" key="7">
    <source>
        <dbReference type="SAM" id="Phobius"/>
    </source>
</evidence>
<feature type="transmembrane region" description="Helical" evidence="7">
    <location>
        <begin position="278"/>
        <end position="303"/>
    </location>
</feature>
<evidence type="ECO:0000259" key="9">
    <source>
        <dbReference type="Pfam" id="PF12704"/>
    </source>
</evidence>
<dbReference type="InterPro" id="IPR025857">
    <property type="entry name" value="MacB_PCD"/>
</dbReference>
<dbReference type="PANTHER" id="PTHR30572">
    <property type="entry name" value="MEMBRANE COMPONENT OF TRANSPORTER-RELATED"/>
    <property type="match status" value="1"/>
</dbReference>
<evidence type="ECO:0000256" key="2">
    <source>
        <dbReference type="ARBA" id="ARBA00022475"/>
    </source>
</evidence>
<dbReference type="InterPro" id="IPR003838">
    <property type="entry name" value="ABC3_permease_C"/>
</dbReference>
<dbReference type="InterPro" id="IPR017800">
    <property type="entry name" value="ADOP"/>
</dbReference>
<dbReference type="Pfam" id="PF02687">
    <property type="entry name" value="FtsX"/>
    <property type="match status" value="2"/>
</dbReference>
<evidence type="ECO:0000259" key="8">
    <source>
        <dbReference type="Pfam" id="PF02687"/>
    </source>
</evidence>
<evidence type="ECO:0000256" key="4">
    <source>
        <dbReference type="ARBA" id="ARBA00022989"/>
    </source>
</evidence>
<feature type="domain" description="ABC3 transporter permease C-terminal" evidence="8">
    <location>
        <begin position="285"/>
        <end position="403"/>
    </location>
</feature>
<protein>
    <submittedName>
        <fullName evidence="10">ABC transporter substrate-binding protein</fullName>
    </submittedName>
</protein>
<comment type="caution">
    <text evidence="10">The sequence shown here is derived from an EMBL/GenBank/DDBJ whole genome shotgun (WGS) entry which is preliminary data.</text>
</comment>
<dbReference type="AlphaFoldDB" id="A0A372IPG6"/>
<sequence>MRSLLQDLRFALRRMRHSPGFALTAIITLALGIGANVAVFGVLQALILRPFDVPHADRVMTLQPDEPGSVNLSWPEVRDVRDQNKVFSSVAALRINDFGLEASNTTHPVWGYEISGEYFNVLRIRPALGRLLQPADDAHPGASQVAVLSWAAWKSYFGGDPAIIGKTVRIDKHPCTIVGVTPAGFYGTEKFLQPDLFVPMANEEEFEGYSWLETRYNHGSWSIVSLRDGVTLPQAQADVNAIAARVAKQYPKEEEHLKLRLTKPGLAGDLFGAPARGFLAGVMGLAGIVLLAACANLGSLFAARTADRAREIAIRMAIGSSRQRIVRQILTEAAVIAVAGGACAGALAWFGLSALGHYRPPSNFPIQLAVMPQPSLLAAAFLLSILAAMLFGIMPLRQILAADPNEAIKTGSSHQGAGRRWAFRDVLLAVQIALCCVTVTAAFVSLRGLQKAVSMQFGFDPDNAVITKFDLGLAGYRQEDAARFQHRLLDRVLQLPGVRSAGYANTTPLALDQSTWSVYPQSAVEFRPSTEAFDASVYSISPGYLHAAGTKLLFGRDASQSDGPKAPPVAIVNREFARRLFHTDQATGRYFKDGSGHLVQIIGVVEDGKYQGLSEAQQPAMFHSIEQSPYTSMSLVVRPRPGVTGMAATLRQVVRELDPAVPVQESSGWRHQLGLQLFPARAATMALGLFGLFGLLLSITGTFGLASYTVTKRLRELSIRVALGAQAKQIVSASLGRMLVLLAAGSSVGLLLGVAASRLLAAIVYQASAQDPLVLFTVALTMLLTGALSIAGPVQRALRIDPARLLRED</sequence>
<feature type="transmembrane region" description="Helical" evidence="7">
    <location>
        <begin position="685"/>
        <end position="710"/>
    </location>
</feature>
<dbReference type="Proteomes" id="UP000264702">
    <property type="component" value="Unassembled WGS sequence"/>
</dbReference>
<evidence type="ECO:0000256" key="5">
    <source>
        <dbReference type="ARBA" id="ARBA00023136"/>
    </source>
</evidence>
<organism evidence="10 11">
    <name type="scientific">Paracidobacterium acidisoli</name>
    <dbReference type="NCBI Taxonomy" id="2303751"/>
    <lineage>
        <taxon>Bacteria</taxon>
        <taxon>Pseudomonadati</taxon>
        <taxon>Acidobacteriota</taxon>
        <taxon>Terriglobia</taxon>
        <taxon>Terriglobales</taxon>
        <taxon>Acidobacteriaceae</taxon>
        <taxon>Paracidobacterium</taxon>
    </lineage>
</organism>
<dbReference type="GO" id="GO:0022857">
    <property type="term" value="F:transmembrane transporter activity"/>
    <property type="evidence" value="ECO:0007669"/>
    <property type="project" value="TreeGrafter"/>
</dbReference>